<dbReference type="EMBL" id="FOVG01000003">
    <property type="protein sequence ID" value="SFO14910.1"/>
    <property type="molecule type" value="Genomic_DNA"/>
</dbReference>
<comment type="catalytic activity">
    <reaction evidence="4">
        <text>2 GTP = 3',3'-c-di-GMP + 2 diphosphate</text>
        <dbReference type="Rhea" id="RHEA:24898"/>
        <dbReference type="ChEBI" id="CHEBI:33019"/>
        <dbReference type="ChEBI" id="CHEBI:37565"/>
        <dbReference type="ChEBI" id="CHEBI:58805"/>
        <dbReference type="EC" id="2.7.7.65"/>
    </reaction>
</comment>
<dbReference type="PANTHER" id="PTHR45138:SF24">
    <property type="entry name" value="DIGUANYLATE CYCLASE DGCC-RELATED"/>
    <property type="match status" value="1"/>
</dbReference>
<organism evidence="7 8">
    <name type="scientific">Candidatus Pantoea varia</name>
    <dbReference type="NCBI Taxonomy" id="1881036"/>
    <lineage>
        <taxon>Bacteria</taxon>
        <taxon>Pseudomonadati</taxon>
        <taxon>Pseudomonadota</taxon>
        <taxon>Gammaproteobacteria</taxon>
        <taxon>Enterobacterales</taxon>
        <taxon>Erwiniaceae</taxon>
        <taxon>Pantoea</taxon>
    </lineage>
</organism>
<feature type="transmembrane region" description="Helical" evidence="5">
    <location>
        <begin position="52"/>
        <end position="70"/>
    </location>
</feature>
<keyword evidence="5" id="KW-0812">Transmembrane</keyword>
<dbReference type="InterPro" id="IPR000160">
    <property type="entry name" value="GGDEF_dom"/>
</dbReference>
<dbReference type="EC" id="2.7.7.65" evidence="3"/>
<dbReference type="Gene3D" id="3.30.70.270">
    <property type="match status" value="1"/>
</dbReference>
<dbReference type="GO" id="GO:1902201">
    <property type="term" value="P:negative regulation of bacterial-type flagellum-dependent cell motility"/>
    <property type="evidence" value="ECO:0007669"/>
    <property type="project" value="TreeGrafter"/>
</dbReference>
<evidence type="ECO:0000256" key="4">
    <source>
        <dbReference type="ARBA" id="ARBA00034247"/>
    </source>
</evidence>
<comment type="pathway">
    <text evidence="2">Purine metabolism; 3',5'-cyclic di-GMP biosynthesis.</text>
</comment>
<evidence type="ECO:0000256" key="3">
    <source>
        <dbReference type="ARBA" id="ARBA00012528"/>
    </source>
</evidence>
<feature type="transmembrane region" description="Helical" evidence="5">
    <location>
        <begin position="124"/>
        <end position="142"/>
    </location>
</feature>
<gene>
    <name evidence="7" type="ORF">SAMN05428971_3110</name>
</gene>
<accession>A0A1I5EU47</accession>
<dbReference type="OrthoDB" id="9812260at2"/>
<evidence type="ECO:0000256" key="1">
    <source>
        <dbReference type="ARBA" id="ARBA00001946"/>
    </source>
</evidence>
<dbReference type="SUPFAM" id="SSF55073">
    <property type="entry name" value="Nucleotide cyclase"/>
    <property type="match status" value="1"/>
</dbReference>
<evidence type="ECO:0000313" key="8">
    <source>
        <dbReference type="Proteomes" id="UP000198968"/>
    </source>
</evidence>
<dbReference type="PROSITE" id="PS50887">
    <property type="entry name" value="GGDEF"/>
    <property type="match status" value="1"/>
</dbReference>
<dbReference type="SMART" id="SM00267">
    <property type="entry name" value="GGDEF"/>
    <property type="match status" value="1"/>
</dbReference>
<evidence type="ECO:0000256" key="2">
    <source>
        <dbReference type="ARBA" id="ARBA00004665"/>
    </source>
</evidence>
<feature type="transmembrane region" description="Helical" evidence="5">
    <location>
        <begin position="154"/>
        <end position="172"/>
    </location>
</feature>
<sequence length="367" mass="41453">MNYYTPDDVQLKRRSKRFVRRMFMMRQLGTFLCFLPILSVLMERGKSPELCALLFTNAFAWPYAAYRLALRSRDPTGFERKNLTLDAAFGGFWVATMALSPLPSIIIMAVLISDRYSAGGWVQLKSALQAFLLAFMLFWLAERAPILLTFSTRTVWLTLPLASIYLLALSVVSHNLTLTLRKKNSELERIALMDPGLKIPNRRLFERRLESEFLRTQRGEGKAWLMLLDVDHFKQVNDTFGHEAGDFLLAEISALLRDSVGLKDIPARFGGDELCVIVRDADETSILLLAEQIKQGIALLRLPASSTFQCSVSIGIAAASDAASIHEWLRCADEALYHVKRAGRNDVQVWHAGTLETLSEVRGRQRI</sequence>
<dbReference type="AlphaFoldDB" id="A0A1I5EU47"/>
<dbReference type="GO" id="GO:0005886">
    <property type="term" value="C:plasma membrane"/>
    <property type="evidence" value="ECO:0007669"/>
    <property type="project" value="TreeGrafter"/>
</dbReference>
<feature type="domain" description="GGDEF" evidence="6">
    <location>
        <begin position="221"/>
        <end position="352"/>
    </location>
</feature>
<dbReference type="Pfam" id="PF05230">
    <property type="entry name" value="MASE2"/>
    <property type="match status" value="1"/>
</dbReference>
<dbReference type="Proteomes" id="UP000198968">
    <property type="component" value="Unassembled WGS sequence"/>
</dbReference>
<name>A0A1I5EU47_9GAMM</name>
<keyword evidence="8" id="KW-1185">Reference proteome</keyword>
<dbReference type="FunFam" id="3.30.70.270:FF:000001">
    <property type="entry name" value="Diguanylate cyclase domain protein"/>
    <property type="match status" value="1"/>
</dbReference>
<dbReference type="NCBIfam" id="TIGR00254">
    <property type="entry name" value="GGDEF"/>
    <property type="match status" value="1"/>
</dbReference>
<keyword evidence="5" id="KW-0472">Membrane</keyword>
<dbReference type="InterPro" id="IPR043128">
    <property type="entry name" value="Rev_trsase/Diguanyl_cyclase"/>
</dbReference>
<dbReference type="Pfam" id="PF00990">
    <property type="entry name" value="GGDEF"/>
    <property type="match status" value="1"/>
</dbReference>
<feature type="transmembrane region" description="Helical" evidence="5">
    <location>
        <begin position="91"/>
        <end position="112"/>
    </location>
</feature>
<dbReference type="GO" id="GO:0052621">
    <property type="term" value="F:diguanylate cyclase activity"/>
    <property type="evidence" value="ECO:0007669"/>
    <property type="project" value="UniProtKB-EC"/>
</dbReference>
<evidence type="ECO:0000256" key="5">
    <source>
        <dbReference type="SAM" id="Phobius"/>
    </source>
</evidence>
<dbReference type="InterPro" id="IPR050469">
    <property type="entry name" value="Diguanylate_Cyclase"/>
</dbReference>
<dbReference type="RefSeq" id="WP_090965156.1">
    <property type="nucleotide sequence ID" value="NZ_FOVG01000003.1"/>
</dbReference>
<dbReference type="PANTHER" id="PTHR45138">
    <property type="entry name" value="REGULATORY COMPONENTS OF SENSORY TRANSDUCTION SYSTEM"/>
    <property type="match status" value="1"/>
</dbReference>
<evidence type="ECO:0000259" key="6">
    <source>
        <dbReference type="PROSITE" id="PS50887"/>
    </source>
</evidence>
<reference evidence="8" key="1">
    <citation type="submission" date="2016-10" db="EMBL/GenBank/DDBJ databases">
        <authorList>
            <person name="Varghese N."/>
            <person name="Submissions S."/>
        </authorList>
    </citation>
    <scope>NUCLEOTIDE SEQUENCE [LARGE SCALE GENOMIC DNA]</scope>
    <source>
        <strain evidence="8">OV426</strain>
    </source>
</reference>
<proteinExistence type="predicted"/>
<dbReference type="InterPro" id="IPR029787">
    <property type="entry name" value="Nucleotide_cyclase"/>
</dbReference>
<keyword evidence="5" id="KW-1133">Transmembrane helix</keyword>
<protein>
    <recommendedName>
        <fullName evidence="3">diguanylate cyclase</fullName>
        <ecNumber evidence="3">2.7.7.65</ecNumber>
    </recommendedName>
</protein>
<dbReference type="GO" id="GO:0043709">
    <property type="term" value="P:cell adhesion involved in single-species biofilm formation"/>
    <property type="evidence" value="ECO:0007669"/>
    <property type="project" value="TreeGrafter"/>
</dbReference>
<dbReference type="InterPro" id="IPR007894">
    <property type="entry name" value="MASE2"/>
</dbReference>
<comment type="cofactor">
    <cofactor evidence="1">
        <name>Mg(2+)</name>
        <dbReference type="ChEBI" id="CHEBI:18420"/>
    </cofactor>
</comment>
<evidence type="ECO:0000313" key="7">
    <source>
        <dbReference type="EMBL" id="SFO14910.1"/>
    </source>
</evidence>
<dbReference type="CDD" id="cd01949">
    <property type="entry name" value="GGDEF"/>
    <property type="match status" value="1"/>
</dbReference>